<gene>
    <name evidence="2" type="ORF">SAMN05216216_10972</name>
</gene>
<dbReference type="InterPro" id="IPR042274">
    <property type="entry name" value="YycH/YycI_2"/>
</dbReference>
<organism evidence="2 3">
    <name type="scientific">Lacicoccus qingdaonensis</name>
    <dbReference type="NCBI Taxonomy" id="576118"/>
    <lineage>
        <taxon>Bacteria</taxon>
        <taxon>Bacillati</taxon>
        <taxon>Bacillota</taxon>
        <taxon>Bacilli</taxon>
        <taxon>Bacillales</taxon>
        <taxon>Salinicoccaceae</taxon>
        <taxon>Lacicoccus</taxon>
    </lineage>
</organism>
<reference evidence="3" key="1">
    <citation type="submission" date="2016-10" db="EMBL/GenBank/DDBJ databases">
        <authorList>
            <person name="Varghese N."/>
            <person name="Submissions S."/>
        </authorList>
    </citation>
    <scope>NUCLEOTIDE SEQUENCE [LARGE SCALE GENOMIC DNA]</scope>
    <source>
        <strain evidence="3">CGMCC 1.8895</strain>
    </source>
</reference>
<sequence length="437" mass="49976">MNKENIKSAALFLLVVTSAVLTIMVWSYQPEFSEIDTDIERTSNIGPGEPVAFNSIMRAYQLVWVDDTDIQGTIEEEAVVGIREYIDGTEITDINVYNSISRLTPSIDEDNGEEFLIVDYASDMPTKSLFKVLDFTYEGDYPDYSYNRIIVDLVDEHVTFYLINEDLDRVAVATTNLESSYLKSLLSAHDHLFEEYSGVITNQQTSNNKTAIYGPTEPEDMPVESFLYNVFSADAVNNMLFLNDSFETEVSEETYVYEGDTNIATYNSETYAYSYNNLRESLTGNSNPHQTIQNSFHFLNSHIGLDQTHILFDYFPDENNSVFRSSMNGYFVFSDTIPTTMSVKYGQNAVYEYNRPLIRVTARVPGGEDQTLPPLESVRYEIALNENYDLQDVTKITIGYNMAFSIDQNEINVVQYTPSWYIKYDGEWMRFDEGGLE</sequence>
<proteinExistence type="predicted"/>
<dbReference type="EMBL" id="FNFY01000009">
    <property type="protein sequence ID" value="SDK77854.1"/>
    <property type="molecule type" value="Genomic_DNA"/>
</dbReference>
<dbReference type="Proteomes" id="UP000199008">
    <property type="component" value="Unassembled WGS sequence"/>
</dbReference>
<dbReference type="InterPro" id="IPR009996">
    <property type="entry name" value="YycH"/>
</dbReference>
<dbReference type="Pfam" id="PF07435">
    <property type="entry name" value="YycH"/>
    <property type="match status" value="1"/>
</dbReference>
<accession>A0A1G9EP22</accession>
<evidence type="ECO:0000259" key="1">
    <source>
        <dbReference type="Pfam" id="PF07435"/>
    </source>
</evidence>
<feature type="domain" description="Regulatory protein YycH" evidence="1">
    <location>
        <begin position="4"/>
        <end position="429"/>
    </location>
</feature>
<dbReference type="OrthoDB" id="2382185at2"/>
<dbReference type="STRING" id="576118.SAMN05216216_10972"/>
<protein>
    <submittedName>
        <fullName evidence="2">Two-component signal transduction system YycFG, regulatory protein YycH</fullName>
    </submittedName>
</protein>
<evidence type="ECO:0000313" key="2">
    <source>
        <dbReference type="EMBL" id="SDK77854.1"/>
    </source>
</evidence>
<name>A0A1G9EP22_9BACL</name>
<dbReference type="CDD" id="cd15787">
    <property type="entry name" value="YycH_N"/>
    <property type="match status" value="1"/>
</dbReference>
<dbReference type="RefSeq" id="WP_092985955.1">
    <property type="nucleotide sequence ID" value="NZ_FNFY01000009.1"/>
</dbReference>
<keyword evidence="3" id="KW-1185">Reference proteome</keyword>
<dbReference type="Gene3D" id="3.30.310.160">
    <property type="entry name" value="YycH protein, domain 2"/>
    <property type="match status" value="1"/>
</dbReference>
<dbReference type="Gene3D" id="3.10.450.310">
    <property type="match status" value="1"/>
</dbReference>
<evidence type="ECO:0000313" key="3">
    <source>
        <dbReference type="Proteomes" id="UP000199008"/>
    </source>
</evidence>
<dbReference type="AlphaFoldDB" id="A0A1G9EP22"/>